<comment type="caution">
    <text evidence="1">The sequence shown here is derived from an EMBL/GenBank/DDBJ whole genome shotgun (WGS) entry which is preliminary data.</text>
</comment>
<reference evidence="1" key="1">
    <citation type="submission" date="2022-02" db="EMBL/GenBank/DDBJ databases">
        <title>Plant Genome Project.</title>
        <authorList>
            <person name="Zhang R.-G."/>
        </authorList>
    </citation>
    <scope>NUCLEOTIDE SEQUENCE</scope>
    <source>
        <strain evidence="1">AT1</strain>
    </source>
</reference>
<gene>
    <name evidence="1" type="ORF">RHMOL_Rhmol03G0091200</name>
</gene>
<dbReference type="EMBL" id="CM046390">
    <property type="protein sequence ID" value="KAI8563165.1"/>
    <property type="molecule type" value="Genomic_DNA"/>
</dbReference>
<dbReference type="Proteomes" id="UP001062846">
    <property type="component" value="Chromosome 3"/>
</dbReference>
<evidence type="ECO:0000313" key="2">
    <source>
        <dbReference type="Proteomes" id="UP001062846"/>
    </source>
</evidence>
<evidence type="ECO:0000313" key="1">
    <source>
        <dbReference type="EMBL" id="KAI8563165.1"/>
    </source>
</evidence>
<protein>
    <submittedName>
        <fullName evidence="1">Uncharacterized protein</fullName>
    </submittedName>
</protein>
<organism evidence="1 2">
    <name type="scientific">Rhododendron molle</name>
    <name type="common">Chinese azalea</name>
    <name type="synonym">Azalea mollis</name>
    <dbReference type="NCBI Taxonomy" id="49168"/>
    <lineage>
        <taxon>Eukaryota</taxon>
        <taxon>Viridiplantae</taxon>
        <taxon>Streptophyta</taxon>
        <taxon>Embryophyta</taxon>
        <taxon>Tracheophyta</taxon>
        <taxon>Spermatophyta</taxon>
        <taxon>Magnoliopsida</taxon>
        <taxon>eudicotyledons</taxon>
        <taxon>Gunneridae</taxon>
        <taxon>Pentapetalae</taxon>
        <taxon>asterids</taxon>
        <taxon>Ericales</taxon>
        <taxon>Ericaceae</taxon>
        <taxon>Ericoideae</taxon>
        <taxon>Rhodoreae</taxon>
        <taxon>Rhododendron</taxon>
    </lineage>
</organism>
<proteinExistence type="predicted"/>
<name>A0ACC0PBZ6_RHOML</name>
<accession>A0ACC0PBZ6</accession>
<keyword evidence="2" id="KW-1185">Reference proteome</keyword>
<sequence length="373" mass="38303">MEEKEFSLSGSPAVYSETESSPAIRLAVVDDGGGGGGSVPQEMNTTFNTSTGIVAAAPAGGGGVGGVLGKKRGRPRKYDSDGNLRVPRKSTLPPPGFFLSPPPPSDFSAKRGRGRPAGSGNWQLLASLGEIIRTGFSFGIHIILDCLICEGELFANTAGGDFTPHVVTVYTGEDVAAKILSFSVKGPRGICVLSANGAVSNVTIRQPGSSGGLLTYEGRFEILSLTGSFTVSEKGGVRSRTGGLSVSLAGPDGRVVGGGIAGLLTAASPIQIVVGSFMPNGFKVHKRKHYLEPRTTPDTVTEATPISQAAPGADISLTPTSQLPSENHGEADNNTSNGQNPNGLSPDSGEWNGSEPASAQRPYPDINISVSVE</sequence>